<dbReference type="SUPFAM" id="SSF51092">
    <property type="entry name" value="Vitelline membrane outer protein-I (VMO-I)"/>
    <property type="match status" value="1"/>
</dbReference>
<keyword evidence="1" id="KW-0472">Membrane</keyword>
<accession>A0A674IXM8</accession>
<dbReference type="Gene3D" id="2.100.10.20">
    <property type="entry name" value="Vitelline membrane outer layer protein I (VOMI)"/>
    <property type="match status" value="1"/>
</dbReference>
<sequence length="125" mass="13746">MKGKKSLSLPLAIPGPSPLIHAGLCLLLSCCFQGAGARKYTDTITVPNGGPWGEWGKKEFCPQGYANGFALKVKFFPSPCHFLPRGHTPITRLSARTSLDSRLFLGFFLNLLFLRLWSAISIQDH</sequence>
<keyword evidence="1" id="KW-0812">Transmembrane</keyword>
<dbReference type="Proteomes" id="UP000472274">
    <property type="component" value="Unplaced"/>
</dbReference>
<dbReference type="GeneTree" id="ENSGT00960000189669"/>
<dbReference type="PROSITE" id="PS51257">
    <property type="entry name" value="PROKAR_LIPOPROTEIN"/>
    <property type="match status" value="1"/>
</dbReference>
<evidence type="ECO:0000256" key="2">
    <source>
        <dbReference type="SAM" id="SignalP"/>
    </source>
</evidence>
<feature type="signal peptide" evidence="2">
    <location>
        <begin position="1"/>
        <end position="37"/>
    </location>
</feature>
<feature type="chain" id="PRO_5025353479" description="Vitelline membrane outer layer 1 homolog" evidence="2">
    <location>
        <begin position="38"/>
        <end position="125"/>
    </location>
</feature>
<keyword evidence="2" id="KW-0732">Signal</keyword>
<reference evidence="3" key="2">
    <citation type="submission" date="2025-09" db="UniProtKB">
        <authorList>
            <consortium name="Ensembl"/>
        </authorList>
    </citation>
    <scope>IDENTIFICATION</scope>
</reference>
<organism evidence="3 4">
    <name type="scientific">Terrapene triunguis</name>
    <name type="common">Three-toed box turtle</name>
    <dbReference type="NCBI Taxonomy" id="2587831"/>
    <lineage>
        <taxon>Eukaryota</taxon>
        <taxon>Metazoa</taxon>
        <taxon>Chordata</taxon>
        <taxon>Craniata</taxon>
        <taxon>Vertebrata</taxon>
        <taxon>Euteleostomi</taxon>
        <taxon>Archelosauria</taxon>
        <taxon>Testudinata</taxon>
        <taxon>Testudines</taxon>
        <taxon>Cryptodira</taxon>
        <taxon>Durocryptodira</taxon>
        <taxon>Testudinoidea</taxon>
        <taxon>Emydidae</taxon>
        <taxon>Terrapene</taxon>
    </lineage>
</organism>
<dbReference type="InterPro" id="IPR036706">
    <property type="entry name" value="VOMI_sf"/>
</dbReference>
<protein>
    <recommendedName>
        <fullName evidence="5">Vitelline membrane outer layer 1 homolog</fullName>
    </recommendedName>
</protein>
<keyword evidence="1" id="KW-1133">Transmembrane helix</keyword>
<proteinExistence type="predicted"/>
<feature type="transmembrane region" description="Helical" evidence="1">
    <location>
        <begin position="103"/>
        <end position="122"/>
    </location>
</feature>
<name>A0A674IXM8_9SAUR</name>
<dbReference type="Ensembl" id="ENSTMTT00000012883.1">
    <property type="protein sequence ID" value="ENSTMTP00000012452.1"/>
    <property type="gene ID" value="ENSTMTG00000009015.1"/>
</dbReference>
<reference evidence="3" key="1">
    <citation type="submission" date="2025-08" db="UniProtKB">
        <authorList>
            <consortium name="Ensembl"/>
        </authorList>
    </citation>
    <scope>IDENTIFICATION</scope>
</reference>
<dbReference type="AlphaFoldDB" id="A0A674IXM8"/>
<evidence type="ECO:0000256" key="1">
    <source>
        <dbReference type="SAM" id="Phobius"/>
    </source>
</evidence>
<evidence type="ECO:0000313" key="4">
    <source>
        <dbReference type="Proteomes" id="UP000472274"/>
    </source>
</evidence>
<evidence type="ECO:0008006" key="5">
    <source>
        <dbReference type="Google" id="ProtNLM"/>
    </source>
</evidence>
<keyword evidence="4" id="KW-1185">Reference proteome</keyword>
<dbReference type="InParanoid" id="A0A674IXM8"/>
<evidence type="ECO:0000313" key="3">
    <source>
        <dbReference type="Ensembl" id="ENSTMTP00000012452.1"/>
    </source>
</evidence>